<organism evidence="3 4">
    <name type="scientific">Candidatus Gottesmanbacteria bacterium RIFCSPLOWO2_01_FULL_46_21</name>
    <dbReference type="NCBI Taxonomy" id="1798393"/>
    <lineage>
        <taxon>Bacteria</taxon>
        <taxon>Candidatus Gottesmaniibacteriota</taxon>
    </lineage>
</organism>
<dbReference type="AlphaFoldDB" id="A0A1F6AV75"/>
<dbReference type="EMBL" id="MFJW01000054">
    <property type="protein sequence ID" value="OGG28579.1"/>
    <property type="molecule type" value="Genomic_DNA"/>
</dbReference>
<evidence type="ECO:0000313" key="3">
    <source>
        <dbReference type="EMBL" id="OGG28579.1"/>
    </source>
</evidence>
<reference evidence="3 4" key="1">
    <citation type="journal article" date="2016" name="Nat. Commun.">
        <title>Thousands of microbial genomes shed light on interconnected biogeochemical processes in an aquifer system.</title>
        <authorList>
            <person name="Anantharaman K."/>
            <person name="Brown C.T."/>
            <person name="Hug L.A."/>
            <person name="Sharon I."/>
            <person name="Castelle C.J."/>
            <person name="Probst A.J."/>
            <person name="Thomas B.C."/>
            <person name="Singh A."/>
            <person name="Wilkins M.J."/>
            <person name="Karaoz U."/>
            <person name="Brodie E.L."/>
            <person name="Williams K.H."/>
            <person name="Hubbard S.S."/>
            <person name="Banfield J.F."/>
        </authorList>
    </citation>
    <scope>NUCLEOTIDE SEQUENCE [LARGE SCALE GENOMIC DNA]</scope>
</reference>
<keyword evidence="2" id="KW-1133">Transmembrane helix</keyword>
<keyword evidence="2" id="KW-0812">Transmembrane</keyword>
<dbReference type="Proteomes" id="UP000178461">
    <property type="component" value="Unassembled WGS sequence"/>
</dbReference>
<evidence type="ECO:0000256" key="2">
    <source>
        <dbReference type="SAM" id="Phobius"/>
    </source>
</evidence>
<accession>A0A1F6AV75</accession>
<gene>
    <name evidence="3" type="ORF">A2971_01650</name>
</gene>
<protein>
    <submittedName>
        <fullName evidence="3">Uncharacterized protein</fullName>
    </submittedName>
</protein>
<comment type="caution">
    <text evidence="3">The sequence shown here is derived from an EMBL/GenBank/DDBJ whole genome shotgun (WGS) entry which is preliminary data.</text>
</comment>
<proteinExistence type="predicted"/>
<feature type="transmembrane region" description="Helical" evidence="2">
    <location>
        <begin position="525"/>
        <end position="545"/>
    </location>
</feature>
<feature type="compositionally biased region" description="Basic and acidic residues" evidence="1">
    <location>
        <begin position="400"/>
        <end position="411"/>
    </location>
</feature>
<keyword evidence="2" id="KW-0472">Membrane</keyword>
<feature type="region of interest" description="Disordered" evidence="1">
    <location>
        <begin position="390"/>
        <end position="449"/>
    </location>
</feature>
<evidence type="ECO:0000256" key="1">
    <source>
        <dbReference type="SAM" id="MobiDB-lite"/>
    </source>
</evidence>
<evidence type="ECO:0000313" key="4">
    <source>
        <dbReference type="Proteomes" id="UP000178461"/>
    </source>
</evidence>
<name>A0A1F6AV75_9BACT</name>
<sequence>MAHEFNPQNEINSFSSYSADLTLRNPTWTPDQIHRKALIDFNTVMFPTQVRTHFAEQRGEQVMAEEAVYKVVNGKLTNEFWGDFDSMIANAKTEEERASLTLWQETMVKAAPGTRVVSVDLHQSDHNGKHEIRYADIAVKLDDGTVKMEKRVDIVHADEAVDISTSWVFLKNAARSGSDRTLITNGMKNVGIIVIEPGTEKATNKKFDSQPKVRLDKRNLVDRTIPQLDVGNEKTRDQSGSDRLHIQPRGIVHEIGVDIHNVGTRVIRDISTTARASVTYIAEAARKKHTGVKKQEELPVQVFSVQKKDRLSLSEIHKKPVDFMDLIGQKSRQVEQAKKSISFVKETNVALGAIPLLLRTLASELPKPLRAVEKSIARHARKEMKRVEKKERRIRKKNEHKNLKKSEAVEYKRKKRRSREILRKPIKSKERQKHSKKKRIKTVERGERHRMIKKRRSVLHEKHVVLPEIRHAETRIVLKPKEKKRVRKILVRVIGEIREMREAPVKNRKDRLIALEKIRHIDKKIAVPVFRVTFGIILFLLLRQIDAKPRKISRLSLEMEKRELPKKEATQWILLSIIWYLAMIREGAMGSKQKRPQTKMPKHGVIFMANS</sequence>
<feature type="compositionally biased region" description="Basic residues" evidence="1">
    <location>
        <begin position="430"/>
        <end position="440"/>
    </location>
</feature>
<feature type="compositionally biased region" description="Basic and acidic residues" evidence="1">
    <location>
        <begin position="419"/>
        <end position="429"/>
    </location>
</feature>